<dbReference type="Gene3D" id="3.60.21.10">
    <property type="match status" value="1"/>
</dbReference>
<name>A0A8S1J1H3_9CHLO</name>
<dbReference type="Gene3D" id="3.40.50.300">
    <property type="entry name" value="P-loop containing nucleotide triphosphate hydrolases"/>
    <property type="match status" value="2"/>
</dbReference>
<feature type="domain" description="RecF/RecN/SMC N-terminal" evidence="3">
    <location>
        <begin position="187"/>
        <end position="960"/>
    </location>
</feature>
<dbReference type="SUPFAM" id="SSF52540">
    <property type="entry name" value="P-loop containing nucleoside triphosphate hydrolases"/>
    <property type="match status" value="1"/>
</dbReference>
<sequence length="990" mass="109716">MTDGIHPDSFPPDVHVYSGHYHRPHTVKGTNIRYVGSPYQVSMSEGGEKKQLLILDKEWRVESTMDLDLGPRHYQLASTSPDIPANMRRGDRVRWTIPSSAPGPEVERIQQSLRNKGVNLEVVLQPNSSAVPRIEEAEQLGAIQLFEKYAEAKGMADAAKQKGINILKALESDGTQLGLLPTAVRFEHIEVEGFGPFKNACRYPLHKQGIRVISGQNLDDVSSESNGAGKSMLVTAPLWAVTGRLDARAEAASRGITNSDIVNDDCTTARARLQGQVNNQEFIIERSVRRRGRTSLVFQVDGQDITKADARLTQQEIDEFLGAEALCNAAFLGHGSVTALLEANDRLFKSELGKIVELDVWDSARGQSFSLLKDCKQELEQEIRVLSIHTATLERYSQQVDTVKTSAQAWQREKTEREKATEAQVEECARSLISMVEECESLREHLERWLDTVRKEVAKSAVPVSTMGSEAGVRQSSIDLQNEQEDNQSSMSVMSQATSLVESEACNEQWTMGMRESQHSESGDIPGMPSAMHQRLQREVEDLREKLQLAKLKEAELCGVVQASKKRLLSYQSLRNTGGANDALVCDQCLQPVKLEVYEDNLCRIEEDVRAQEKAVQHAVTKCRTISNALQSKESELLEEVRLREEQLERQRHEEGVKIARQREEASRQRELQARLEADRVREMERVSAQASLMAGGESCVEHLGAVISRLERRLHGRGRGSGAATTTIASGKPPNTMEAARAVIATVPKIIRRAEDAGDELRNAVQDLELVRAEQNPYSSEQDRLQEMVENQERDTAKSQEMVAERSRDVDVLTELDNAFNRGGVPSFVLEGALSDLQQRASAFLQDLAPGMSLELKAQTAGKAGKSSTDVVEKISKEICVRTSSGAIRPRSLRQLSGGEMRRLGLALALGFSELVAQRGRLRCNLIVLDEVLGQLDREGCSRVAHVLERLPHDCVLIVGQSGSFVTEVFDSVDWVVKQGGVARVDCSP</sequence>
<gene>
    <name evidence="4" type="ORF">OSTQU699_LOCUS5019</name>
</gene>
<evidence type="ECO:0000259" key="3">
    <source>
        <dbReference type="Pfam" id="PF02463"/>
    </source>
</evidence>
<dbReference type="InterPro" id="IPR003395">
    <property type="entry name" value="RecF/RecN/SMC_N"/>
</dbReference>
<dbReference type="EMBL" id="CAJHUC010001084">
    <property type="protein sequence ID" value="CAD7699660.1"/>
    <property type="molecule type" value="Genomic_DNA"/>
</dbReference>
<dbReference type="PANTHER" id="PTHR32114">
    <property type="entry name" value="ABC TRANSPORTER ABCH.3"/>
    <property type="match status" value="1"/>
</dbReference>
<protein>
    <recommendedName>
        <fullName evidence="3">RecF/RecN/SMC N-terminal domain-containing protein</fullName>
    </recommendedName>
</protein>
<feature type="compositionally biased region" description="Polar residues" evidence="2">
    <location>
        <begin position="474"/>
        <end position="488"/>
    </location>
</feature>
<evidence type="ECO:0000313" key="4">
    <source>
        <dbReference type="EMBL" id="CAD7699660.1"/>
    </source>
</evidence>
<keyword evidence="5" id="KW-1185">Reference proteome</keyword>
<dbReference type="InterPro" id="IPR027417">
    <property type="entry name" value="P-loop_NTPase"/>
</dbReference>
<comment type="caution">
    <text evidence="4">The sequence shown here is derived from an EMBL/GenBank/DDBJ whole genome shotgun (WGS) entry which is preliminary data.</text>
</comment>
<evidence type="ECO:0000256" key="1">
    <source>
        <dbReference type="SAM" id="Coils"/>
    </source>
</evidence>
<feature type="coiled-coil region" evidence="1">
    <location>
        <begin position="631"/>
        <end position="679"/>
    </location>
</feature>
<dbReference type="PANTHER" id="PTHR32114:SF2">
    <property type="entry name" value="ABC TRANSPORTER ABCH.3"/>
    <property type="match status" value="1"/>
</dbReference>
<dbReference type="Proteomes" id="UP000708148">
    <property type="component" value="Unassembled WGS sequence"/>
</dbReference>
<evidence type="ECO:0000313" key="5">
    <source>
        <dbReference type="Proteomes" id="UP000708148"/>
    </source>
</evidence>
<dbReference type="Pfam" id="PF02463">
    <property type="entry name" value="SMC_N"/>
    <property type="match status" value="1"/>
</dbReference>
<dbReference type="InterPro" id="IPR029052">
    <property type="entry name" value="Metallo-depent_PP-like"/>
</dbReference>
<dbReference type="OrthoDB" id="18797at2759"/>
<proteinExistence type="predicted"/>
<reference evidence="4" key="1">
    <citation type="submission" date="2020-12" db="EMBL/GenBank/DDBJ databases">
        <authorList>
            <person name="Iha C."/>
        </authorList>
    </citation>
    <scope>NUCLEOTIDE SEQUENCE</scope>
</reference>
<feature type="region of interest" description="Disordered" evidence="2">
    <location>
        <begin position="466"/>
        <end position="488"/>
    </location>
</feature>
<keyword evidence="1" id="KW-0175">Coiled coil</keyword>
<accession>A0A8S1J1H3</accession>
<dbReference type="AlphaFoldDB" id="A0A8S1J1H3"/>
<evidence type="ECO:0000256" key="2">
    <source>
        <dbReference type="SAM" id="MobiDB-lite"/>
    </source>
</evidence>
<dbReference type="GO" id="GO:0051276">
    <property type="term" value="P:chromosome organization"/>
    <property type="evidence" value="ECO:0007669"/>
    <property type="project" value="UniProtKB-ARBA"/>
</dbReference>
<organism evidence="4 5">
    <name type="scientific">Ostreobium quekettii</name>
    <dbReference type="NCBI Taxonomy" id="121088"/>
    <lineage>
        <taxon>Eukaryota</taxon>
        <taxon>Viridiplantae</taxon>
        <taxon>Chlorophyta</taxon>
        <taxon>core chlorophytes</taxon>
        <taxon>Ulvophyceae</taxon>
        <taxon>TCBD clade</taxon>
        <taxon>Bryopsidales</taxon>
        <taxon>Ostreobineae</taxon>
        <taxon>Ostreobiaceae</taxon>
        <taxon>Ostreobium</taxon>
    </lineage>
</organism>